<dbReference type="InterPro" id="IPR007049">
    <property type="entry name" value="Carb-sel_porin_OprB"/>
</dbReference>
<dbReference type="Proteomes" id="UP000236416">
    <property type="component" value="Unassembled WGS sequence"/>
</dbReference>
<reference evidence="3 4" key="1">
    <citation type="submission" date="2018-01" db="EMBL/GenBank/DDBJ databases">
        <title>Genomic Sequence of Chromobacterium MWU13-2610 from wild cranberry bogs within the Cape Cod National Seashore.</title>
        <authorList>
            <person name="O'Hara-Hanley K."/>
            <person name="Soby S."/>
            <person name="Harrison A."/>
        </authorList>
    </citation>
    <scope>NUCLEOTIDE SEQUENCE [LARGE SCALE GENOMIC DNA]</scope>
    <source>
        <strain evidence="3 4">MWU13-2610</strain>
    </source>
</reference>
<comment type="similarity">
    <text evidence="1 2">Belongs to the OprB family.</text>
</comment>
<sequence length="541" mass="58508">MYAGTVCCADKPSVPYRTASPRRNNENDTHYLKHGCLEGRCDTVKRSPPPHPRRLLACAIATGLLLAGAVHAAQTEASDVNPAELPEADQTIKAQPDSQWTGWWNRSTLLGDIGGLRSALGRNGVTLGLTESSEYLRNVSGGLQYGGKYQGLATLTLGLDTQRAGWWNGGSFNVSVLDIHGKPFSAQYVGSIQSASGIEADRATRLWEAWFQQQLNGDRLDLKVGQQSLDQEFMVTQYGGTFMGTMFGWPALPSVDLPAGGPAYPLSGLGVRLRGKIGDNFTLLGGAFAGDPTRDVSQNPSDPQQLNKYGTTFSRHGGTLFIGELQYGRNLPSNGALETPHAGNGIGSLPGTYKIGFWYLNQKTADTRWDVNGQALAVTQGNPQTHNGNYSIYAVADQTIWRPAEDSTQTLNVFARAMGAPGDRNQISFSANAGLTLTAPFAGRDNDVAGLAFGYVKVGNHLAAYDRDTAANNNNPLYPVRSDETQIEASYQYQLTPWWQWQADLQYVRNVGAGVPLPSDATQTQRIPNSWVVGLKTTLTF</sequence>
<organism evidence="3 4">
    <name type="scientific">Chromobacterium sinusclupearum</name>
    <dbReference type="NCBI Taxonomy" id="2077146"/>
    <lineage>
        <taxon>Bacteria</taxon>
        <taxon>Pseudomonadati</taxon>
        <taxon>Pseudomonadota</taxon>
        <taxon>Betaproteobacteria</taxon>
        <taxon>Neisseriales</taxon>
        <taxon>Chromobacteriaceae</taxon>
        <taxon>Chromobacterium</taxon>
    </lineage>
</organism>
<dbReference type="InterPro" id="IPR038673">
    <property type="entry name" value="OprB_sf"/>
</dbReference>
<comment type="caution">
    <text evidence="3">The sequence shown here is derived from an EMBL/GenBank/DDBJ whole genome shotgun (WGS) entry which is preliminary data.</text>
</comment>
<dbReference type="PANTHER" id="PTHR37944">
    <property type="entry name" value="PORIN B"/>
    <property type="match status" value="1"/>
</dbReference>
<accession>A0A2K4MNR8</accession>
<gene>
    <name evidence="3" type="ORF">C2134_10230</name>
</gene>
<dbReference type="Pfam" id="PF04966">
    <property type="entry name" value="OprB"/>
    <property type="match status" value="1"/>
</dbReference>
<dbReference type="PANTHER" id="PTHR37944:SF1">
    <property type="entry name" value="PORIN B"/>
    <property type="match status" value="1"/>
</dbReference>
<dbReference type="Gene3D" id="2.40.160.180">
    <property type="entry name" value="Carbohydrate-selective porin OprB"/>
    <property type="match status" value="1"/>
</dbReference>
<evidence type="ECO:0000256" key="1">
    <source>
        <dbReference type="ARBA" id="ARBA00008769"/>
    </source>
</evidence>
<protein>
    <submittedName>
        <fullName evidence="3">Carbohydrate porin</fullName>
    </submittedName>
</protein>
<evidence type="ECO:0000313" key="3">
    <source>
        <dbReference type="EMBL" id="POA98723.1"/>
    </source>
</evidence>
<keyword evidence="4" id="KW-1185">Reference proteome</keyword>
<dbReference type="GO" id="GO:0008643">
    <property type="term" value="P:carbohydrate transport"/>
    <property type="evidence" value="ECO:0007669"/>
    <property type="project" value="InterPro"/>
</dbReference>
<dbReference type="GO" id="GO:0016020">
    <property type="term" value="C:membrane"/>
    <property type="evidence" value="ECO:0007669"/>
    <property type="project" value="InterPro"/>
</dbReference>
<evidence type="ECO:0000256" key="2">
    <source>
        <dbReference type="RuleBase" id="RU363072"/>
    </source>
</evidence>
<evidence type="ECO:0000313" key="4">
    <source>
        <dbReference type="Proteomes" id="UP000236416"/>
    </source>
</evidence>
<proteinExistence type="inferred from homology"/>
<dbReference type="GO" id="GO:0015288">
    <property type="term" value="F:porin activity"/>
    <property type="evidence" value="ECO:0007669"/>
    <property type="project" value="InterPro"/>
</dbReference>
<dbReference type="AlphaFoldDB" id="A0A2K4MNR8"/>
<name>A0A2K4MNR8_9NEIS</name>
<dbReference type="EMBL" id="PPTF01000041">
    <property type="protein sequence ID" value="POA98723.1"/>
    <property type="molecule type" value="Genomic_DNA"/>
</dbReference>
<dbReference type="InterPro" id="IPR052932">
    <property type="entry name" value="OprB_Porin"/>
</dbReference>